<dbReference type="InterPro" id="IPR036388">
    <property type="entry name" value="WH-like_DNA-bd_sf"/>
</dbReference>
<organism evidence="10 11">
    <name type="scientific">Anaerovorax odorimutans</name>
    <dbReference type="NCBI Taxonomy" id="109327"/>
    <lineage>
        <taxon>Bacteria</taxon>
        <taxon>Bacillati</taxon>
        <taxon>Bacillota</taxon>
        <taxon>Clostridia</taxon>
        <taxon>Peptostreptococcales</taxon>
        <taxon>Anaerovoracaceae</taxon>
        <taxon>Anaerovorax</taxon>
    </lineage>
</organism>
<dbReference type="Gene3D" id="6.10.250.690">
    <property type="match status" value="1"/>
</dbReference>
<dbReference type="CDD" id="cd17574">
    <property type="entry name" value="REC_OmpR"/>
    <property type="match status" value="1"/>
</dbReference>
<dbReference type="Gene3D" id="1.10.10.10">
    <property type="entry name" value="Winged helix-like DNA-binding domain superfamily/Winged helix DNA-binding domain"/>
    <property type="match status" value="1"/>
</dbReference>
<feature type="domain" description="OmpR/PhoB-type" evidence="9">
    <location>
        <begin position="129"/>
        <end position="222"/>
    </location>
</feature>
<accession>A0ABT1RJ79</accession>
<dbReference type="RefSeq" id="WP_256130441.1">
    <property type="nucleotide sequence ID" value="NZ_JANFXK010000001.1"/>
</dbReference>
<evidence type="ECO:0000256" key="7">
    <source>
        <dbReference type="PROSITE-ProRule" id="PRU01091"/>
    </source>
</evidence>
<protein>
    <recommendedName>
        <fullName evidence="1">Stage 0 sporulation protein A homolog</fullName>
    </recommendedName>
</protein>
<dbReference type="SUPFAM" id="SSF52172">
    <property type="entry name" value="CheY-like"/>
    <property type="match status" value="1"/>
</dbReference>
<evidence type="ECO:0000256" key="3">
    <source>
        <dbReference type="ARBA" id="ARBA00023125"/>
    </source>
</evidence>
<reference evidence="10 11" key="1">
    <citation type="submission" date="2022-06" db="EMBL/GenBank/DDBJ databases">
        <title>Isolation of gut microbiota from human fecal samples.</title>
        <authorList>
            <person name="Pamer E.G."/>
            <person name="Barat B."/>
            <person name="Waligurski E."/>
            <person name="Medina S."/>
            <person name="Paddock L."/>
            <person name="Mostad J."/>
        </authorList>
    </citation>
    <scope>NUCLEOTIDE SEQUENCE [LARGE SCALE GENOMIC DNA]</scope>
    <source>
        <strain evidence="10 11">SL.3.17</strain>
    </source>
</reference>
<dbReference type="SMART" id="SM00448">
    <property type="entry name" value="REC"/>
    <property type="match status" value="1"/>
</dbReference>
<sequence length="226" mass="25955">MSKILIIEDDRTLNEGIAMTLEGPEMNIARAGSIKEAKRLMEQGLFDLILLDVNLPDGNGFEFCKELRQQTDVPIIFLTANDMELDIVRGLELGGDDYITKPFSLMVLRARVNSVLRRRQGSHETREKKSVFRSNGLVLDFEKMNFSRNGQPVILSRTEQKLLKLLVVNRGQVLSKEQLLDRVWETEYVDDHALTVTIKRLRDKLGTGQIKSIYGIGYRWEKEDDE</sequence>
<keyword evidence="11" id="KW-1185">Reference proteome</keyword>
<dbReference type="Pfam" id="PF00072">
    <property type="entry name" value="Response_reg"/>
    <property type="match status" value="1"/>
</dbReference>
<gene>
    <name evidence="10" type="ORF">NE619_00665</name>
</gene>
<evidence type="ECO:0000256" key="2">
    <source>
        <dbReference type="ARBA" id="ARBA00023015"/>
    </source>
</evidence>
<evidence type="ECO:0000256" key="1">
    <source>
        <dbReference type="ARBA" id="ARBA00018672"/>
    </source>
</evidence>
<evidence type="ECO:0000256" key="5">
    <source>
        <dbReference type="ARBA" id="ARBA00024867"/>
    </source>
</evidence>
<dbReference type="CDD" id="cd00383">
    <property type="entry name" value="trans_reg_C"/>
    <property type="match status" value="1"/>
</dbReference>
<dbReference type="SMART" id="SM00862">
    <property type="entry name" value="Trans_reg_C"/>
    <property type="match status" value="1"/>
</dbReference>
<comment type="caution">
    <text evidence="10">The sequence shown here is derived from an EMBL/GenBank/DDBJ whole genome shotgun (WGS) entry which is preliminary data.</text>
</comment>
<comment type="function">
    <text evidence="5">May play the central regulatory role in sporulation. It may be an element of the effector pathway responsible for the activation of sporulation genes in response to nutritional stress. Spo0A may act in concert with spo0H (a sigma factor) to control the expression of some genes that are critical to the sporulation process.</text>
</comment>
<evidence type="ECO:0000259" key="8">
    <source>
        <dbReference type="PROSITE" id="PS50110"/>
    </source>
</evidence>
<evidence type="ECO:0000256" key="6">
    <source>
        <dbReference type="PROSITE-ProRule" id="PRU00169"/>
    </source>
</evidence>
<dbReference type="PROSITE" id="PS50110">
    <property type="entry name" value="RESPONSE_REGULATORY"/>
    <property type="match status" value="1"/>
</dbReference>
<proteinExistence type="predicted"/>
<dbReference type="PROSITE" id="PS51755">
    <property type="entry name" value="OMPR_PHOB"/>
    <property type="match status" value="1"/>
</dbReference>
<dbReference type="InterPro" id="IPR039420">
    <property type="entry name" value="WalR-like"/>
</dbReference>
<dbReference type="InterPro" id="IPR001867">
    <property type="entry name" value="OmpR/PhoB-type_DNA-bd"/>
</dbReference>
<evidence type="ECO:0000256" key="4">
    <source>
        <dbReference type="ARBA" id="ARBA00023163"/>
    </source>
</evidence>
<keyword evidence="3 7" id="KW-0238">DNA-binding</keyword>
<dbReference type="InterPro" id="IPR011006">
    <property type="entry name" value="CheY-like_superfamily"/>
</dbReference>
<dbReference type="Pfam" id="PF00486">
    <property type="entry name" value="Trans_reg_C"/>
    <property type="match status" value="1"/>
</dbReference>
<evidence type="ECO:0000313" key="10">
    <source>
        <dbReference type="EMBL" id="MCQ4635243.1"/>
    </source>
</evidence>
<feature type="modified residue" description="4-aspartylphosphate" evidence="6">
    <location>
        <position position="52"/>
    </location>
</feature>
<dbReference type="PANTHER" id="PTHR48111">
    <property type="entry name" value="REGULATOR OF RPOS"/>
    <property type="match status" value="1"/>
</dbReference>
<evidence type="ECO:0000259" key="9">
    <source>
        <dbReference type="PROSITE" id="PS51755"/>
    </source>
</evidence>
<feature type="DNA-binding region" description="OmpR/PhoB-type" evidence="7">
    <location>
        <begin position="129"/>
        <end position="222"/>
    </location>
</feature>
<name>A0ABT1RJ79_9FIRM</name>
<keyword evidence="6" id="KW-0597">Phosphoprotein</keyword>
<dbReference type="Gene3D" id="3.40.50.2300">
    <property type="match status" value="1"/>
</dbReference>
<keyword evidence="2" id="KW-0805">Transcription regulation</keyword>
<dbReference type="EMBL" id="JANFXK010000001">
    <property type="protein sequence ID" value="MCQ4635243.1"/>
    <property type="molecule type" value="Genomic_DNA"/>
</dbReference>
<dbReference type="PANTHER" id="PTHR48111:SF73">
    <property type="entry name" value="ALKALINE PHOSPHATASE SYNTHESIS TRANSCRIPTIONAL REGULATORY PROTEIN PHOP"/>
    <property type="match status" value="1"/>
</dbReference>
<dbReference type="InterPro" id="IPR001789">
    <property type="entry name" value="Sig_transdc_resp-reg_receiver"/>
</dbReference>
<keyword evidence="4" id="KW-0804">Transcription</keyword>
<feature type="domain" description="Response regulatory" evidence="8">
    <location>
        <begin position="3"/>
        <end position="116"/>
    </location>
</feature>
<evidence type="ECO:0000313" key="11">
    <source>
        <dbReference type="Proteomes" id="UP001524502"/>
    </source>
</evidence>
<dbReference type="Proteomes" id="UP001524502">
    <property type="component" value="Unassembled WGS sequence"/>
</dbReference>